<dbReference type="RefSeq" id="WP_302075117.1">
    <property type="nucleotide sequence ID" value="NZ_JAUKWQ010000001.1"/>
</dbReference>
<comment type="caution">
    <text evidence="2">The sequence shown here is derived from an EMBL/GenBank/DDBJ whole genome shotgun (WGS) entry which is preliminary data.</text>
</comment>
<dbReference type="Gene3D" id="3.40.1350.10">
    <property type="match status" value="1"/>
</dbReference>
<reference evidence="2" key="1">
    <citation type="journal article" date="2015" name="Int. J. Syst. Evol. Microbiol.">
        <title>Rhizobium oryzicola sp. nov., potential plant-growth-promoting endophytic bacteria isolated from rice roots.</title>
        <authorList>
            <person name="Zhang X.X."/>
            <person name="Gao J.S."/>
            <person name="Cao Y.H."/>
            <person name="Sheirdil R.A."/>
            <person name="Wang X.C."/>
            <person name="Zhang L."/>
        </authorList>
    </citation>
    <scope>NUCLEOTIDE SEQUENCE</scope>
    <source>
        <strain evidence="2">05753</strain>
    </source>
</reference>
<dbReference type="EMBL" id="JAUKWQ010000001">
    <property type="protein sequence ID" value="MDO1580978.1"/>
    <property type="molecule type" value="Genomic_DNA"/>
</dbReference>
<organism evidence="2 3">
    <name type="scientific">Rhizobium oryzicola</name>
    <dbReference type="NCBI Taxonomy" id="1232668"/>
    <lineage>
        <taxon>Bacteria</taxon>
        <taxon>Pseudomonadati</taxon>
        <taxon>Pseudomonadota</taxon>
        <taxon>Alphaproteobacteria</taxon>
        <taxon>Hyphomicrobiales</taxon>
        <taxon>Rhizobiaceae</taxon>
        <taxon>Rhizobium/Agrobacterium group</taxon>
        <taxon>Rhizobium</taxon>
    </lineage>
</organism>
<keyword evidence="2" id="KW-0255">Endonuclease</keyword>
<dbReference type="GO" id="GO:0004519">
    <property type="term" value="F:endonuclease activity"/>
    <property type="evidence" value="ECO:0007669"/>
    <property type="project" value="UniProtKB-KW"/>
</dbReference>
<protein>
    <submittedName>
        <fullName evidence="2">Restriction endonuclease</fullName>
    </submittedName>
</protein>
<dbReference type="InterPro" id="IPR011335">
    <property type="entry name" value="Restrct_endonuc-II-like"/>
</dbReference>
<gene>
    <name evidence="2" type="ORF">Q2T52_02620</name>
</gene>
<proteinExistence type="predicted"/>
<keyword evidence="2" id="KW-0540">Nuclease</keyword>
<evidence type="ECO:0000313" key="2">
    <source>
        <dbReference type="EMBL" id="MDO1580978.1"/>
    </source>
</evidence>
<dbReference type="InterPro" id="IPR011856">
    <property type="entry name" value="tRNA_endonuc-like_dom_sf"/>
</dbReference>
<name>A0ABT8SRC7_9HYPH</name>
<comment type="catalytic activity">
    <reaction evidence="1">
        <text>Endonucleolytic cleavage at a junction such as a reciprocal single-stranded crossover between two homologous DNA duplexes (Holliday junction).</text>
        <dbReference type="EC" id="3.1.21.10"/>
    </reaction>
</comment>
<dbReference type="InterPro" id="IPR002732">
    <property type="entry name" value="Hjc"/>
</dbReference>
<keyword evidence="2" id="KW-0378">Hydrolase</keyword>
<dbReference type="Proteomes" id="UP001169006">
    <property type="component" value="Unassembled WGS sequence"/>
</dbReference>
<sequence length="334" mass="38540">MIHQTLEAVGWNADVEKIVEQVKRLDIGLPAEDEFSVLCAWLGKCELLHKLEQHQMPRASKKAYQVPDILAFFSTQSLRKPVLIEVKSKRANTLSFSPDYLARLENYANMVDMPLLIAWKFYSMWVLFEAKHLKKMKRNFNISFGDALKENLLGVLAGDLAYKIGRGAGIHFRLEKEEILSVDHNEDGRFEQWQMRLSEVAFSGREGESITNLSDDVRSLFATWDLEMQEDHADDHIWVRHTAGNDGIQFAHTALVRLLDWSLPDGAKRSWRREARKENLNTITDFRRAVTKAIDEKVVQFVLDLQPHTMPDFVKPRIVEKEIHLRVASGFVLD</sequence>
<reference evidence="2" key="2">
    <citation type="submission" date="2023-07" db="EMBL/GenBank/DDBJ databases">
        <authorList>
            <person name="Sun H."/>
        </authorList>
    </citation>
    <scope>NUCLEOTIDE SEQUENCE</scope>
    <source>
        <strain evidence="2">05753</strain>
    </source>
</reference>
<accession>A0ABT8SRC7</accession>
<dbReference type="SUPFAM" id="SSF52980">
    <property type="entry name" value="Restriction endonuclease-like"/>
    <property type="match status" value="1"/>
</dbReference>
<evidence type="ECO:0000313" key="3">
    <source>
        <dbReference type="Proteomes" id="UP001169006"/>
    </source>
</evidence>
<keyword evidence="3" id="KW-1185">Reference proteome</keyword>
<evidence type="ECO:0000256" key="1">
    <source>
        <dbReference type="ARBA" id="ARBA00029354"/>
    </source>
</evidence>
<dbReference type="Pfam" id="PF01870">
    <property type="entry name" value="Hjc"/>
    <property type="match status" value="1"/>
</dbReference>